<proteinExistence type="predicted"/>
<sequence>MRDAAVTPEGDRIRWAELPGPEPPRVYVHGLGATPPAYFTETAVHPLPAGHRQAGTRSGPAPSKGG</sequence>
<dbReference type="EMBL" id="JACHNE010000001">
    <property type="protein sequence ID" value="MBB5798437.1"/>
    <property type="molecule type" value="Genomic_DNA"/>
</dbReference>
<dbReference type="AlphaFoldDB" id="A0A7W9HA18"/>
<evidence type="ECO:0000313" key="2">
    <source>
        <dbReference type="EMBL" id="MBB5798437.1"/>
    </source>
</evidence>
<evidence type="ECO:0008006" key="4">
    <source>
        <dbReference type="Google" id="ProtNLM"/>
    </source>
</evidence>
<reference evidence="2 3" key="1">
    <citation type="submission" date="2020-08" db="EMBL/GenBank/DDBJ databases">
        <title>Sequencing the genomes of 1000 actinobacteria strains.</title>
        <authorList>
            <person name="Klenk H.-P."/>
        </authorList>
    </citation>
    <scope>NUCLEOTIDE SEQUENCE [LARGE SCALE GENOMIC DNA]</scope>
    <source>
        <strain evidence="2 3">DSM 40084</strain>
    </source>
</reference>
<keyword evidence="3" id="KW-1185">Reference proteome</keyword>
<dbReference type="Proteomes" id="UP000590647">
    <property type="component" value="Unassembled WGS sequence"/>
</dbReference>
<feature type="region of interest" description="Disordered" evidence="1">
    <location>
        <begin position="46"/>
        <end position="66"/>
    </location>
</feature>
<accession>A0A7W9HA18</accession>
<protein>
    <recommendedName>
        <fullName evidence="4">Alpha/beta hydrolase</fullName>
    </recommendedName>
</protein>
<comment type="caution">
    <text evidence="2">The sequence shown here is derived from an EMBL/GenBank/DDBJ whole genome shotgun (WGS) entry which is preliminary data.</text>
</comment>
<evidence type="ECO:0000256" key="1">
    <source>
        <dbReference type="SAM" id="MobiDB-lite"/>
    </source>
</evidence>
<evidence type="ECO:0000313" key="3">
    <source>
        <dbReference type="Proteomes" id="UP000590647"/>
    </source>
</evidence>
<feature type="compositionally biased region" description="Basic and acidic residues" evidence="1">
    <location>
        <begin position="1"/>
        <end position="15"/>
    </location>
</feature>
<feature type="region of interest" description="Disordered" evidence="1">
    <location>
        <begin position="1"/>
        <end position="22"/>
    </location>
</feature>
<organism evidence="2 3">
    <name type="scientific">Streptomyces caelestis</name>
    <dbReference type="NCBI Taxonomy" id="36816"/>
    <lineage>
        <taxon>Bacteria</taxon>
        <taxon>Bacillati</taxon>
        <taxon>Actinomycetota</taxon>
        <taxon>Actinomycetes</taxon>
        <taxon>Kitasatosporales</taxon>
        <taxon>Streptomycetaceae</taxon>
        <taxon>Streptomyces</taxon>
    </lineage>
</organism>
<name>A0A7W9HA18_9ACTN</name>
<gene>
    <name evidence="2" type="ORF">HDA41_006401</name>
</gene>